<dbReference type="InterPro" id="IPR039421">
    <property type="entry name" value="Type_1_exporter"/>
</dbReference>
<dbReference type="RefSeq" id="WP_344192767.1">
    <property type="nucleotide sequence ID" value="NZ_BAAARN010000001.1"/>
</dbReference>
<dbReference type="CDD" id="cd03228">
    <property type="entry name" value="ABCC_MRP_Like"/>
    <property type="match status" value="1"/>
</dbReference>
<evidence type="ECO:0000256" key="3">
    <source>
        <dbReference type="ARBA" id="ARBA00022741"/>
    </source>
</evidence>
<dbReference type="PANTHER" id="PTHR24221:SF590">
    <property type="entry name" value="COMPONENT LINKED WITH THE ASSEMBLY OF CYTOCHROME' TRANSPORT TRANSMEMBRANE ATP-BINDING PROTEIN ABC TRANSPORTER CYDD-RELATED"/>
    <property type="match status" value="1"/>
</dbReference>
<feature type="transmembrane region" description="Helical" evidence="7">
    <location>
        <begin position="57"/>
        <end position="74"/>
    </location>
</feature>
<dbReference type="Proteomes" id="UP001501326">
    <property type="component" value="Unassembled WGS sequence"/>
</dbReference>
<dbReference type="InterPro" id="IPR036640">
    <property type="entry name" value="ABC1_TM_sf"/>
</dbReference>
<evidence type="ECO:0000256" key="2">
    <source>
        <dbReference type="ARBA" id="ARBA00022692"/>
    </source>
</evidence>
<feature type="transmembrane region" description="Helical" evidence="7">
    <location>
        <begin position="155"/>
        <end position="174"/>
    </location>
</feature>
<feature type="domain" description="ABC transporter" evidence="8">
    <location>
        <begin position="335"/>
        <end position="536"/>
    </location>
</feature>
<keyword evidence="6 7" id="KW-0472">Membrane</keyword>
<dbReference type="PROSITE" id="PS00211">
    <property type="entry name" value="ABC_TRANSPORTER_1"/>
    <property type="match status" value="1"/>
</dbReference>
<organism evidence="10 11">
    <name type="scientific">Pedococcus aerophilus</name>
    <dbReference type="NCBI Taxonomy" id="436356"/>
    <lineage>
        <taxon>Bacteria</taxon>
        <taxon>Bacillati</taxon>
        <taxon>Actinomycetota</taxon>
        <taxon>Actinomycetes</taxon>
        <taxon>Micrococcales</taxon>
        <taxon>Intrasporangiaceae</taxon>
        <taxon>Pedococcus</taxon>
    </lineage>
</organism>
<dbReference type="NCBIfam" id="TIGR02857">
    <property type="entry name" value="CydD"/>
    <property type="match status" value="1"/>
</dbReference>
<evidence type="ECO:0008006" key="12">
    <source>
        <dbReference type="Google" id="ProtNLM"/>
    </source>
</evidence>
<dbReference type="SMART" id="SM00382">
    <property type="entry name" value="AAA"/>
    <property type="match status" value="1"/>
</dbReference>
<sequence length="536" mass="55141">MRPFDPQVLRALPEARRPLAVLAAVGVAQGVATVATAFALSSVVVAVVRGTPLGEPAAYLVGLFVVRGVLALTGERVAASAGAAVSAGARTRLLRHWAEAPAGRRPDPAQALVLADQGATSIEPYVARFLPALVSAAVVPGLAVVVLAFVDWPSALVVVLTLPLLPLFAALIGATTRDATQRRWQALAGLSGHFLDVVRGLPTLAAYGRAERQTAVIGEVSQRHRRATMATLRLAFLSSAALELLATICVAIVAVIVGLRLSHGGMELGTALVAILLAPEAYWPVRRVGAEFHSAADGATALLEVTRHLADPDLASARAVPASTLLETVPTAARVEVHGLGHTHPGATHPVLHGLELTAGVGLTVVTGPSGVGKSTLLALVAGLRTPTHGTITSPAAHLVTQRPFLTPDSIRTNLTLGGDPATGNEALWAALRQVGLDGPVAALPDGLDSPLGDDGRGLSAGQRARLVLARATLSEATVLLLDEPTAHLDPTSAALAHEVIAALAERRCVIAVTHRPELVALADRHVHLQPVGVPA</sequence>
<name>A0ABN3UNC6_9MICO</name>
<keyword evidence="3" id="KW-0547">Nucleotide-binding</keyword>
<evidence type="ECO:0000256" key="5">
    <source>
        <dbReference type="ARBA" id="ARBA00022989"/>
    </source>
</evidence>
<dbReference type="PROSITE" id="PS50929">
    <property type="entry name" value="ABC_TM1F"/>
    <property type="match status" value="1"/>
</dbReference>
<dbReference type="InterPro" id="IPR003593">
    <property type="entry name" value="AAA+_ATPase"/>
</dbReference>
<evidence type="ECO:0000259" key="8">
    <source>
        <dbReference type="PROSITE" id="PS50893"/>
    </source>
</evidence>
<dbReference type="SUPFAM" id="SSF90123">
    <property type="entry name" value="ABC transporter transmembrane region"/>
    <property type="match status" value="1"/>
</dbReference>
<dbReference type="InterPro" id="IPR017871">
    <property type="entry name" value="ABC_transporter-like_CS"/>
</dbReference>
<dbReference type="Pfam" id="PF00005">
    <property type="entry name" value="ABC_tran"/>
    <property type="match status" value="1"/>
</dbReference>
<evidence type="ECO:0000256" key="7">
    <source>
        <dbReference type="SAM" id="Phobius"/>
    </source>
</evidence>
<gene>
    <name evidence="10" type="ORF">GCM10009867_20320</name>
</gene>
<dbReference type="CDD" id="cd18584">
    <property type="entry name" value="ABC_6TM_AarD_CydD"/>
    <property type="match status" value="1"/>
</dbReference>
<feature type="domain" description="ABC transmembrane type-1" evidence="9">
    <location>
        <begin position="20"/>
        <end position="297"/>
    </location>
</feature>
<protein>
    <recommendedName>
        <fullName evidence="12">Thiol reductant ABC exporter subunit CydD</fullName>
    </recommendedName>
</protein>
<keyword evidence="11" id="KW-1185">Reference proteome</keyword>
<keyword evidence="2 7" id="KW-0812">Transmembrane</keyword>
<evidence type="ECO:0000256" key="6">
    <source>
        <dbReference type="ARBA" id="ARBA00023136"/>
    </source>
</evidence>
<dbReference type="InterPro" id="IPR011527">
    <property type="entry name" value="ABC1_TM_dom"/>
</dbReference>
<dbReference type="PROSITE" id="PS50893">
    <property type="entry name" value="ABC_TRANSPORTER_2"/>
    <property type="match status" value="1"/>
</dbReference>
<accession>A0ABN3UNC6</accession>
<reference evidence="10 11" key="1">
    <citation type="journal article" date="2019" name="Int. J. Syst. Evol. Microbiol.">
        <title>The Global Catalogue of Microorganisms (GCM) 10K type strain sequencing project: providing services to taxonomists for standard genome sequencing and annotation.</title>
        <authorList>
            <consortium name="The Broad Institute Genomics Platform"/>
            <consortium name="The Broad Institute Genome Sequencing Center for Infectious Disease"/>
            <person name="Wu L."/>
            <person name="Ma J."/>
        </authorList>
    </citation>
    <scope>NUCLEOTIDE SEQUENCE [LARGE SCALE GENOMIC DNA]</scope>
    <source>
        <strain evidence="10 11">JCM 16378</strain>
    </source>
</reference>
<dbReference type="Gene3D" id="1.20.1560.10">
    <property type="entry name" value="ABC transporter type 1, transmembrane domain"/>
    <property type="match status" value="1"/>
</dbReference>
<feature type="transmembrane region" description="Helical" evidence="7">
    <location>
        <begin position="234"/>
        <end position="259"/>
    </location>
</feature>
<dbReference type="Pfam" id="PF00664">
    <property type="entry name" value="ABC_membrane"/>
    <property type="match status" value="1"/>
</dbReference>
<dbReference type="Gene3D" id="3.40.50.300">
    <property type="entry name" value="P-loop containing nucleotide triphosphate hydrolases"/>
    <property type="match status" value="1"/>
</dbReference>
<feature type="transmembrane region" description="Helical" evidence="7">
    <location>
        <begin position="129"/>
        <end position="149"/>
    </location>
</feature>
<evidence type="ECO:0000313" key="10">
    <source>
        <dbReference type="EMBL" id="GAA2736199.1"/>
    </source>
</evidence>
<evidence type="ECO:0000259" key="9">
    <source>
        <dbReference type="PROSITE" id="PS50929"/>
    </source>
</evidence>
<dbReference type="EMBL" id="BAAARN010000001">
    <property type="protein sequence ID" value="GAA2736199.1"/>
    <property type="molecule type" value="Genomic_DNA"/>
</dbReference>
<feature type="transmembrane region" description="Helical" evidence="7">
    <location>
        <begin position="21"/>
        <end position="45"/>
    </location>
</feature>
<dbReference type="SUPFAM" id="SSF52540">
    <property type="entry name" value="P-loop containing nucleoside triphosphate hydrolases"/>
    <property type="match status" value="1"/>
</dbReference>
<keyword evidence="4" id="KW-0067">ATP-binding</keyword>
<dbReference type="PANTHER" id="PTHR24221">
    <property type="entry name" value="ATP-BINDING CASSETTE SUB-FAMILY B"/>
    <property type="match status" value="1"/>
</dbReference>
<dbReference type="InterPro" id="IPR014216">
    <property type="entry name" value="ABC_transptr_CydD"/>
</dbReference>
<comment type="caution">
    <text evidence="10">The sequence shown here is derived from an EMBL/GenBank/DDBJ whole genome shotgun (WGS) entry which is preliminary data.</text>
</comment>
<keyword evidence="5 7" id="KW-1133">Transmembrane helix</keyword>
<evidence type="ECO:0000256" key="1">
    <source>
        <dbReference type="ARBA" id="ARBA00004651"/>
    </source>
</evidence>
<comment type="subcellular location">
    <subcellularLocation>
        <location evidence="1">Cell membrane</location>
        <topology evidence="1">Multi-pass membrane protein</topology>
    </subcellularLocation>
</comment>
<evidence type="ECO:0000313" key="11">
    <source>
        <dbReference type="Proteomes" id="UP001501326"/>
    </source>
</evidence>
<dbReference type="InterPro" id="IPR027417">
    <property type="entry name" value="P-loop_NTPase"/>
</dbReference>
<dbReference type="InterPro" id="IPR003439">
    <property type="entry name" value="ABC_transporter-like_ATP-bd"/>
</dbReference>
<proteinExistence type="predicted"/>
<evidence type="ECO:0000256" key="4">
    <source>
        <dbReference type="ARBA" id="ARBA00022840"/>
    </source>
</evidence>